<dbReference type="EMBL" id="VKHP01000086">
    <property type="protein sequence ID" value="NEU98280.1"/>
    <property type="molecule type" value="Genomic_DNA"/>
</dbReference>
<dbReference type="InterPro" id="IPR016084">
    <property type="entry name" value="Haem_Oase-like_multi-hlx"/>
</dbReference>
<dbReference type="Proteomes" id="UP000468531">
    <property type="component" value="Unassembled WGS sequence"/>
</dbReference>
<dbReference type="Gene3D" id="1.20.910.10">
    <property type="entry name" value="Heme oxygenase-like"/>
    <property type="match status" value="1"/>
</dbReference>
<dbReference type="AlphaFoldDB" id="A0A6P1BKX7"/>
<dbReference type="SUPFAM" id="SSF48613">
    <property type="entry name" value="Heme oxygenase-like"/>
    <property type="match status" value="1"/>
</dbReference>
<accession>A0A6P1BKX7</accession>
<reference evidence="1 2" key="1">
    <citation type="journal article" date="2020" name="Arch. Microbiol.">
        <title>Bradyrhizobium uaiense sp. nov., a new highly efficient cowpea symbiont.</title>
        <authorList>
            <person name="Cabral Michel D."/>
            <person name="Azarias Guimaraes A."/>
            <person name="Martins da Costa E."/>
            <person name="Soares de Carvalho T."/>
            <person name="Balsanelli E."/>
            <person name="Willems A."/>
            <person name="Maltempi de Souza E."/>
            <person name="de Souza Moreira F.M."/>
        </authorList>
    </citation>
    <scope>NUCLEOTIDE SEQUENCE [LARGE SCALE GENOMIC DNA]</scope>
    <source>
        <strain evidence="1 2">UFLA 03-164</strain>
    </source>
</reference>
<dbReference type="Pfam" id="PF11251">
    <property type="entry name" value="DUF3050"/>
    <property type="match status" value="1"/>
</dbReference>
<organism evidence="1 2">
    <name type="scientific">Bradyrhizobium uaiense</name>
    <dbReference type="NCBI Taxonomy" id="2594946"/>
    <lineage>
        <taxon>Bacteria</taxon>
        <taxon>Pseudomonadati</taxon>
        <taxon>Pseudomonadota</taxon>
        <taxon>Alphaproteobacteria</taxon>
        <taxon>Hyphomicrobiales</taxon>
        <taxon>Nitrobacteraceae</taxon>
        <taxon>Bradyrhizobium</taxon>
    </lineage>
</organism>
<sequence>MSALGMYSLLRRLEPARNQLANHDVYAGLKCIEDIRVFMEHHVFAVWDFMSLLKSLQRRLSCVEVPWLPVGEARMRRLINEIVLEEETDLIDGEPASHFELYRSAMVAAGANTRPIDAFVAALREGASVAVALAGCSAPVGARAFVGKTFEIIASDNLHQIAAAFTFGREEAIPGMFRTLVASLARQPSGSLSPFQTYLDRHIGLDEDNHGPMAVAMLAELCGDDERRWEEAADAALAALAARLTLWSTVSSEVSLRRLGIPSLVAA</sequence>
<keyword evidence="2" id="KW-1185">Reference proteome</keyword>
<proteinExistence type="predicted"/>
<name>A0A6P1BKX7_9BRAD</name>
<dbReference type="InterPro" id="IPR024423">
    <property type="entry name" value="DUF3050"/>
</dbReference>
<evidence type="ECO:0000313" key="2">
    <source>
        <dbReference type="Proteomes" id="UP000468531"/>
    </source>
</evidence>
<comment type="caution">
    <text evidence="1">The sequence shown here is derived from an EMBL/GenBank/DDBJ whole genome shotgun (WGS) entry which is preliminary data.</text>
</comment>
<evidence type="ECO:0000313" key="1">
    <source>
        <dbReference type="EMBL" id="NEU98280.1"/>
    </source>
</evidence>
<protein>
    <submittedName>
        <fullName evidence="1">DUF3050 domain-containing protein</fullName>
    </submittedName>
</protein>
<gene>
    <name evidence="1" type="ORF">FNJ47_21240</name>
</gene>